<dbReference type="EMBL" id="JADCUA010000007">
    <property type="protein sequence ID" value="KAH9838687.1"/>
    <property type="molecule type" value="Genomic_DNA"/>
</dbReference>
<evidence type="ECO:0000313" key="3">
    <source>
        <dbReference type="EMBL" id="KAH9838687.1"/>
    </source>
</evidence>
<dbReference type="PROSITE" id="PS00109">
    <property type="entry name" value="PROTEIN_KINASE_TYR"/>
    <property type="match status" value="1"/>
</dbReference>
<evidence type="ECO:0000313" key="4">
    <source>
        <dbReference type="Proteomes" id="UP000814176"/>
    </source>
</evidence>
<dbReference type="InterPro" id="IPR040976">
    <property type="entry name" value="Pkinase_fungal"/>
</dbReference>
<dbReference type="InterPro" id="IPR011009">
    <property type="entry name" value="Kinase-like_dom_sf"/>
</dbReference>
<keyword evidence="4" id="KW-1185">Reference proteome</keyword>
<protein>
    <recommendedName>
        <fullName evidence="2">Fungal-type protein kinase domain-containing protein</fullName>
    </recommendedName>
</protein>
<reference evidence="3 4" key="1">
    <citation type="journal article" date="2021" name="Environ. Microbiol.">
        <title>Gene family expansions and transcriptome signatures uncover fungal adaptations to wood decay.</title>
        <authorList>
            <person name="Hage H."/>
            <person name="Miyauchi S."/>
            <person name="Viragh M."/>
            <person name="Drula E."/>
            <person name="Min B."/>
            <person name="Chaduli D."/>
            <person name="Navarro D."/>
            <person name="Favel A."/>
            <person name="Norest M."/>
            <person name="Lesage-Meessen L."/>
            <person name="Balint B."/>
            <person name="Merenyi Z."/>
            <person name="de Eugenio L."/>
            <person name="Morin E."/>
            <person name="Martinez A.T."/>
            <person name="Baldrian P."/>
            <person name="Stursova M."/>
            <person name="Martinez M.J."/>
            <person name="Novotny C."/>
            <person name="Magnuson J.K."/>
            <person name="Spatafora J.W."/>
            <person name="Maurice S."/>
            <person name="Pangilinan J."/>
            <person name="Andreopoulos W."/>
            <person name="LaButti K."/>
            <person name="Hundley H."/>
            <person name="Na H."/>
            <person name="Kuo A."/>
            <person name="Barry K."/>
            <person name="Lipzen A."/>
            <person name="Henrissat B."/>
            <person name="Riley R."/>
            <person name="Ahrendt S."/>
            <person name="Nagy L.G."/>
            <person name="Grigoriev I.V."/>
            <person name="Martin F."/>
            <person name="Rosso M.N."/>
        </authorList>
    </citation>
    <scope>NUCLEOTIDE SEQUENCE [LARGE SCALE GENOMIC DNA]</scope>
    <source>
        <strain evidence="3 4">CIRM-BRFM 1785</strain>
    </source>
</reference>
<gene>
    <name evidence="3" type="ORF">C8Q71DRAFT_856619</name>
</gene>
<dbReference type="Proteomes" id="UP000814176">
    <property type="component" value="Unassembled WGS sequence"/>
</dbReference>
<dbReference type="Pfam" id="PF17667">
    <property type="entry name" value="Pkinase_fungal"/>
    <property type="match status" value="1"/>
</dbReference>
<feature type="region of interest" description="Disordered" evidence="1">
    <location>
        <begin position="742"/>
        <end position="826"/>
    </location>
</feature>
<dbReference type="Gene3D" id="1.10.510.10">
    <property type="entry name" value="Transferase(Phosphotransferase) domain 1"/>
    <property type="match status" value="1"/>
</dbReference>
<comment type="caution">
    <text evidence="3">The sequence shown here is derived from an EMBL/GenBank/DDBJ whole genome shotgun (WGS) entry which is preliminary data.</text>
</comment>
<feature type="region of interest" description="Disordered" evidence="1">
    <location>
        <begin position="1"/>
        <end position="26"/>
    </location>
</feature>
<name>A0ABQ8KKM8_9APHY</name>
<feature type="compositionally biased region" description="Basic and acidic residues" evidence="1">
    <location>
        <begin position="742"/>
        <end position="753"/>
    </location>
</feature>
<dbReference type="InterPro" id="IPR008266">
    <property type="entry name" value="Tyr_kinase_AS"/>
</dbReference>
<feature type="compositionally biased region" description="Polar residues" evidence="1">
    <location>
        <begin position="755"/>
        <end position="772"/>
    </location>
</feature>
<organism evidence="3 4">
    <name type="scientific">Rhodofomes roseus</name>
    <dbReference type="NCBI Taxonomy" id="34475"/>
    <lineage>
        <taxon>Eukaryota</taxon>
        <taxon>Fungi</taxon>
        <taxon>Dikarya</taxon>
        <taxon>Basidiomycota</taxon>
        <taxon>Agaricomycotina</taxon>
        <taxon>Agaricomycetes</taxon>
        <taxon>Polyporales</taxon>
        <taxon>Rhodofomes</taxon>
    </lineage>
</organism>
<feature type="domain" description="Fungal-type protein kinase" evidence="2">
    <location>
        <begin position="181"/>
        <end position="619"/>
    </location>
</feature>
<dbReference type="PANTHER" id="PTHR38248">
    <property type="entry name" value="FUNK1 6"/>
    <property type="match status" value="1"/>
</dbReference>
<dbReference type="RefSeq" id="XP_047780602.1">
    <property type="nucleotide sequence ID" value="XM_047927324.1"/>
</dbReference>
<proteinExistence type="predicted"/>
<dbReference type="SUPFAM" id="SSF56112">
    <property type="entry name" value="Protein kinase-like (PK-like)"/>
    <property type="match status" value="1"/>
</dbReference>
<sequence length="826" mass="93524">MPEGNDAFIDRGKKRSRGLGRDRQSALQETGHFKTKAIDVEEDIRNELEKYVYNSTEGFIEAILDVPQTIIDEVYNTCIRVSGGEQLYTPARGQQEAGQWRGYPTRQPSKEVKLYEPFVKIADKVTTICRDKANARHEPVNNVKWIDQHSHVPPATQVFAADLRPDIVATIGNIPGNGAVAPWRRILAPLEVKKDHNDKPALLQLLMYQRQLFREAVDRRFFIGFTLGYRKMRVYLADRSGVLGSEVFDINAHPKKLIRVMAALETLPLHKLGWDTTMHALAKDQGIANVDPQSLPLSHAIPYQGAAMDHYFVIGMPPAKSKTDAPVPTGDPQPEFFVLYESLSLFRGEFIVGRATRVWKAWSWSDMHLPKEKRALYIIKDTWRDAERGLEGDIYDILEHCEGVAVMHSYAAVFIDGSKDTTLSFIRRGFATSGNHIQVAAPQKIADSDAIEAIPHESPEERHKTTRYVIDQGDYLPEDPDADADRWLPRERVHSRLVMKTYGWPAKNAKSPLELATVLRDAINGHYGAYTKGVLHRDISANNILIVVGGRGVLIDFDNAIILSIHEAIPEDPLTGTLPFMSGELLGHVYFRRKDATGPPVHYFIHDLESFLWVLVWICLTREGPAKRRRDLSSTQQSEQLSGLRQIVIDLFEGDKNVLMRTKRLFIYVASERDLVDDELLCYVSDFMAPLKDLIFDFLALIRIAYKDNRRDAQAVYEDVLRLFDKHIRSLKEGDPSELFKKLREDEDKRRANDIGNTWDTSPNARRTAQPSSDDETEETYDDDQPLSPTPKPKRLRPVGPLSDTRNAGEGSSSSSSPSNVKSARR</sequence>
<feature type="compositionally biased region" description="Acidic residues" evidence="1">
    <location>
        <begin position="773"/>
        <end position="785"/>
    </location>
</feature>
<evidence type="ECO:0000256" key="1">
    <source>
        <dbReference type="SAM" id="MobiDB-lite"/>
    </source>
</evidence>
<accession>A0ABQ8KKM8</accession>
<dbReference type="GeneID" id="72008056"/>
<evidence type="ECO:0000259" key="2">
    <source>
        <dbReference type="Pfam" id="PF17667"/>
    </source>
</evidence>
<dbReference type="PANTHER" id="PTHR38248:SF2">
    <property type="entry name" value="FUNK1 11"/>
    <property type="match status" value="1"/>
</dbReference>